<feature type="compositionally biased region" description="Low complexity" evidence="1">
    <location>
        <begin position="101"/>
        <end position="113"/>
    </location>
</feature>
<feature type="region of interest" description="Disordered" evidence="1">
    <location>
        <begin position="85"/>
        <end position="113"/>
    </location>
</feature>
<proteinExistence type="predicted"/>
<name>A0A9X1Y6E7_9PROT</name>
<protein>
    <submittedName>
        <fullName evidence="2">Uncharacterized protein</fullName>
    </submittedName>
</protein>
<dbReference type="AlphaFoldDB" id="A0A9X1Y6E7"/>
<reference evidence="2" key="1">
    <citation type="submission" date="2022-04" db="EMBL/GenBank/DDBJ databases">
        <title>Roseomonas acroporae sp. nov., isolated from coral Acropora digitifera.</title>
        <authorList>
            <person name="Sun H."/>
        </authorList>
    </citation>
    <scope>NUCLEOTIDE SEQUENCE</scope>
    <source>
        <strain evidence="2">NAR14</strain>
    </source>
</reference>
<organism evidence="2 3">
    <name type="scientific">Roseomonas acroporae</name>
    <dbReference type="NCBI Taxonomy" id="2937791"/>
    <lineage>
        <taxon>Bacteria</taxon>
        <taxon>Pseudomonadati</taxon>
        <taxon>Pseudomonadota</taxon>
        <taxon>Alphaproteobacteria</taxon>
        <taxon>Acetobacterales</taxon>
        <taxon>Roseomonadaceae</taxon>
        <taxon>Roseomonas</taxon>
    </lineage>
</organism>
<keyword evidence="3" id="KW-1185">Reference proteome</keyword>
<gene>
    <name evidence="2" type="ORF">M0638_06040</name>
</gene>
<comment type="caution">
    <text evidence="2">The sequence shown here is derived from an EMBL/GenBank/DDBJ whole genome shotgun (WGS) entry which is preliminary data.</text>
</comment>
<accession>A0A9X1Y6E7</accession>
<evidence type="ECO:0000313" key="2">
    <source>
        <dbReference type="EMBL" id="MCK8783940.1"/>
    </source>
</evidence>
<evidence type="ECO:0000256" key="1">
    <source>
        <dbReference type="SAM" id="MobiDB-lite"/>
    </source>
</evidence>
<dbReference type="Proteomes" id="UP001139516">
    <property type="component" value="Unassembled WGS sequence"/>
</dbReference>
<evidence type="ECO:0000313" key="3">
    <source>
        <dbReference type="Proteomes" id="UP001139516"/>
    </source>
</evidence>
<dbReference type="EMBL" id="JALPRX010000022">
    <property type="protein sequence ID" value="MCK8783940.1"/>
    <property type="molecule type" value="Genomic_DNA"/>
</dbReference>
<sequence>MVNGDYEAVVALYVSMPGTGSWSELLHGNALPPRQARRVTLPRGRCQNDVRAVFPDGTTREARSLPTCGLARLVLPRDLSGLAAQRGTVPAAPGESGGLGSSDSGVGSPLSQR</sequence>